<organism evidence="1 2">
    <name type="scientific">Coemansia aciculifera</name>
    <dbReference type="NCBI Taxonomy" id="417176"/>
    <lineage>
        <taxon>Eukaryota</taxon>
        <taxon>Fungi</taxon>
        <taxon>Fungi incertae sedis</taxon>
        <taxon>Zoopagomycota</taxon>
        <taxon>Kickxellomycotina</taxon>
        <taxon>Kickxellomycetes</taxon>
        <taxon>Kickxellales</taxon>
        <taxon>Kickxellaceae</taxon>
        <taxon>Coemansia</taxon>
    </lineage>
</organism>
<reference evidence="1" key="1">
    <citation type="submission" date="2022-07" db="EMBL/GenBank/DDBJ databases">
        <title>Phylogenomic reconstructions and comparative analyses of Kickxellomycotina fungi.</title>
        <authorList>
            <person name="Reynolds N.K."/>
            <person name="Stajich J.E."/>
            <person name="Barry K."/>
            <person name="Grigoriev I.V."/>
            <person name="Crous P."/>
            <person name="Smith M.E."/>
        </authorList>
    </citation>
    <scope>NUCLEOTIDE SEQUENCE</scope>
    <source>
        <strain evidence="1">RSA 476</strain>
    </source>
</reference>
<gene>
    <name evidence="1" type="ORF">GGH94_000064</name>
</gene>
<proteinExistence type="predicted"/>
<dbReference type="Proteomes" id="UP001140074">
    <property type="component" value="Unassembled WGS sequence"/>
</dbReference>
<comment type="caution">
    <text evidence="1">The sequence shown here is derived from an EMBL/GenBank/DDBJ whole genome shotgun (WGS) entry which is preliminary data.</text>
</comment>
<name>A0A9W8INC7_9FUNG</name>
<evidence type="ECO:0000313" key="1">
    <source>
        <dbReference type="EMBL" id="KAJ2868532.1"/>
    </source>
</evidence>
<dbReference type="EMBL" id="JANBUY010000002">
    <property type="protein sequence ID" value="KAJ2868532.1"/>
    <property type="molecule type" value="Genomic_DNA"/>
</dbReference>
<keyword evidence="2" id="KW-1185">Reference proteome</keyword>
<accession>A0A9W8INC7</accession>
<sequence>MELCQDSEAYEDIFIDVHEDTAKQVKDVIAAELGIEADEFVFYHRANEEA</sequence>
<dbReference type="AlphaFoldDB" id="A0A9W8INC7"/>
<evidence type="ECO:0000313" key="2">
    <source>
        <dbReference type="Proteomes" id="UP001140074"/>
    </source>
</evidence>
<protein>
    <submittedName>
        <fullName evidence="1">Uncharacterized protein</fullName>
    </submittedName>
</protein>